<evidence type="ECO:0000313" key="4">
    <source>
        <dbReference type="Proteomes" id="UP000252586"/>
    </source>
</evidence>
<protein>
    <submittedName>
        <fullName evidence="3">Polyhydroxybutyrate depolymerase</fullName>
    </submittedName>
</protein>
<dbReference type="AlphaFoldDB" id="A0A366E1A6"/>
<name>A0A366E1A6_9NOCA</name>
<dbReference type="InterPro" id="IPR050955">
    <property type="entry name" value="Plant_Biomass_Hydrol_Est"/>
</dbReference>
<dbReference type="InterPro" id="IPR029058">
    <property type="entry name" value="AB_hydrolase_fold"/>
</dbReference>
<evidence type="ECO:0000313" key="3">
    <source>
        <dbReference type="EMBL" id="RBO96112.1"/>
    </source>
</evidence>
<dbReference type="STRING" id="1210090.GCA_001613185_03224"/>
<organism evidence="3 4">
    <name type="scientific">Nocardia puris</name>
    <dbReference type="NCBI Taxonomy" id="208602"/>
    <lineage>
        <taxon>Bacteria</taxon>
        <taxon>Bacillati</taxon>
        <taxon>Actinomycetota</taxon>
        <taxon>Actinomycetes</taxon>
        <taxon>Mycobacteriales</taxon>
        <taxon>Nocardiaceae</taxon>
        <taxon>Nocardia</taxon>
    </lineage>
</organism>
<feature type="chain" id="PRO_5039538559" evidence="2">
    <location>
        <begin position="25"/>
        <end position="288"/>
    </location>
</feature>
<dbReference type="EMBL" id="QNRE01000001">
    <property type="protein sequence ID" value="RBO96112.1"/>
    <property type="molecule type" value="Genomic_DNA"/>
</dbReference>
<gene>
    <name evidence="3" type="ORF">DFR74_101123</name>
</gene>
<feature type="signal peptide" evidence="2">
    <location>
        <begin position="1"/>
        <end position="24"/>
    </location>
</feature>
<keyword evidence="1 2" id="KW-0732">Signal</keyword>
<evidence type="ECO:0000256" key="1">
    <source>
        <dbReference type="ARBA" id="ARBA00022729"/>
    </source>
</evidence>
<dbReference type="PANTHER" id="PTHR43037:SF1">
    <property type="entry name" value="BLL1128 PROTEIN"/>
    <property type="match status" value="1"/>
</dbReference>
<dbReference type="Proteomes" id="UP000252586">
    <property type="component" value="Unassembled WGS sequence"/>
</dbReference>
<dbReference type="PANTHER" id="PTHR43037">
    <property type="entry name" value="UNNAMED PRODUCT-RELATED"/>
    <property type="match status" value="1"/>
</dbReference>
<accession>A0A366E1A6</accession>
<proteinExistence type="predicted"/>
<dbReference type="Gene3D" id="3.40.50.1820">
    <property type="entry name" value="alpha/beta hydrolase"/>
    <property type="match status" value="1"/>
</dbReference>
<keyword evidence="4" id="KW-1185">Reference proteome</keyword>
<sequence length="288" mass="31364">MVAAVGVLTAVAFAGVVIPAQVGAQPAAACSTTPTNGTERRDIDDRPYNLFVPEGISGSAPLIVALHGGRSNPNTIETQMGWTEFAKTNKVIVAYPRGSKKEGLEHEDFWAWEFARNTGPDVPFLREVITEISGTYCVARDRVHVAGHSNGGQMTTRIVCEADDLIASAAVWAGPKGAWDLADCPTTRPVAFGVMLNDNDPFIMQVVAEQHRDHWREKNNCGAEQSESGPGVLRGQRFPCAAGTEVVYRLYDGPDNPWLAHDWPTGARGADVRNRMWQLFDANRHPSQ</sequence>
<dbReference type="SUPFAM" id="SSF53474">
    <property type="entry name" value="alpha/beta-Hydrolases"/>
    <property type="match status" value="1"/>
</dbReference>
<evidence type="ECO:0000256" key="2">
    <source>
        <dbReference type="SAM" id="SignalP"/>
    </source>
</evidence>
<reference evidence="3 4" key="1">
    <citation type="submission" date="2018-06" db="EMBL/GenBank/DDBJ databases">
        <title>Genomic Encyclopedia of Type Strains, Phase IV (KMG-IV): sequencing the most valuable type-strain genomes for metagenomic binning, comparative biology and taxonomic classification.</title>
        <authorList>
            <person name="Goeker M."/>
        </authorList>
    </citation>
    <scope>NUCLEOTIDE SEQUENCE [LARGE SCALE GENOMIC DNA]</scope>
    <source>
        <strain evidence="3 4">DSM 44599</strain>
    </source>
</reference>
<comment type="caution">
    <text evidence="3">The sequence shown here is derived from an EMBL/GenBank/DDBJ whole genome shotgun (WGS) entry which is preliminary data.</text>
</comment>